<organism evidence="2 3">
    <name type="scientific">Bonamia ostreae</name>
    <dbReference type="NCBI Taxonomy" id="126728"/>
    <lineage>
        <taxon>Eukaryota</taxon>
        <taxon>Sar</taxon>
        <taxon>Rhizaria</taxon>
        <taxon>Endomyxa</taxon>
        <taxon>Ascetosporea</taxon>
        <taxon>Haplosporida</taxon>
        <taxon>Bonamia</taxon>
    </lineage>
</organism>
<keyword evidence="1" id="KW-0732">Signal</keyword>
<proteinExistence type="predicted"/>
<accession>A0ABV2AID1</accession>
<sequence>MKLLYILLLMVNLQIYFVRLAVSDETDFDDVSAMDQNELKKMLKKRKKSFVQKMAYKRKPEIGDINDFEYRNDVKTTPDSDLSDVKTISEDEKDSVIEENDKQHKLFNSPSYIKRALDEENALNDQIKYI</sequence>
<comment type="caution">
    <text evidence="2">The sequence shown here is derived from an EMBL/GenBank/DDBJ whole genome shotgun (WGS) entry which is preliminary data.</text>
</comment>
<evidence type="ECO:0000256" key="1">
    <source>
        <dbReference type="SAM" id="SignalP"/>
    </source>
</evidence>
<reference evidence="2 3" key="1">
    <citation type="journal article" date="2024" name="BMC Biol.">
        <title>Comparative genomics of Ascetosporea gives new insight into the evolutionary basis for animal parasitism in Rhizaria.</title>
        <authorList>
            <person name="Hiltunen Thoren M."/>
            <person name="Onut-Brannstrom I."/>
            <person name="Alfjorden A."/>
            <person name="Peckova H."/>
            <person name="Swords F."/>
            <person name="Hooper C."/>
            <person name="Holzer A.S."/>
            <person name="Bass D."/>
            <person name="Burki F."/>
        </authorList>
    </citation>
    <scope>NUCLEOTIDE SEQUENCE [LARGE SCALE GENOMIC DNA]</scope>
    <source>
        <strain evidence="2">20-A016</strain>
    </source>
</reference>
<evidence type="ECO:0000313" key="2">
    <source>
        <dbReference type="EMBL" id="MES1919199.1"/>
    </source>
</evidence>
<feature type="chain" id="PRO_5045414352" evidence="1">
    <location>
        <begin position="24"/>
        <end position="130"/>
    </location>
</feature>
<name>A0ABV2AID1_9EUKA</name>
<keyword evidence="3" id="KW-1185">Reference proteome</keyword>
<feature type="signal peptide" evidence="1">
    <location>
        <begin position="1"/>
        <end position="23"/>
    </location>
</feature>
<evidence type="ECO:0000313" key="3">
    <source>
        <dbReference type="Proteomes" id="UP001439008"/>
    </source>
</evidence>
<dbReference type="EMBL" id="JBDODL010000224">
    <property type="protein sequence ID" value="MES1919199.1"/>
    <property type="molecule type" value="Genomic_DNA"/>
</dbReference>
<dbReference type="Proteomes" id="UP001439008">
    <property type="component" value="Unassembled WGS sequence"/>
</dbReference>
<gene>
    <name evidence="2" type="ORF">MHBO_001062</name>
</gene>
<protein>
    <submittedName>
        <fullName evidence="2">Uncharacterized protein</fullName>
    </submittedName>
</protein>